<evidence type="ECO:0000256" key="1">
    <source>
        <dbReference type="ARBA" id="ARBA00004123"/>
    </source>
</evidence>
<evidence type="ECO:0000256" key="3">
    <source>
        <dbReference type="ARBA" id="ARBA00023015"/>
    </source>
</evidence>
<protein>
    <recommendedName>
        <fullName evidence="8">BZIP domain-containing protein</fullName>
    </recommendedName>
</protein>
<dbReference type="GO" id="GO:0005634">
    <property type="term" value="C:nucleus"/>
    <property type="evidence" value="ECO:0007669"/>
    <property type="project" value="UniProtKB-SubCell"/>
</dbReference>
<dbReference type="EMBL" id="MCGR01000033">
    <property type="protein sequence ID" value="ORY76854.1"/>
    <property type="molecule type" value="Genomic_DNA"/>
</dbReference>
<dbReference type="PANTHER" id="PTHR47416">
    <property type="entry name" value="BASIC-LEUCINE ZIPPER TRANSCRIPTION FACTOR F-RELATED"/>
    <property type="match status" value="1"/>
</dbReference>
<comment type="similarity">
    <text evidence="2">Belongs to the bZIP family.</text>
</comment>
<comment type="subcellular location">
    <subcellularLocation>
        <location evidence="1">Nucleus</location>
    </subcellularLocation>
</comment>
<feature type="compositionally biased region" description="Low complexity" evidence="7">
    <location>
        <begin position="1"/>
        <end position="30"/>
    </location>
</feature>
<evidence type="ECO:0000256" key="6">
    <source>
        <dbReference type="ARBA" id="ARBA00023242"/>
    </source>
</evidence>
<dbReference type="CDD" id="cd14812">
    <property type="entry name" value="bZIP_u3"/>
    <property type="match status" value="1"/>
</dbReference>
<evidence type="ECO:0000256" key="5">
    <source>
        <dbReference type="ARBA" id="ARBA00023163"/>
    </source>
</evidence>
<dbReference type="InterPro" id="IPR004827">
    <property type="entry name" value="bZIP"/>
</dbReference>
<dbReference type="PANTHER" id="PTHR47416:SF8">
    <property type="entry name" value="BASIC-LEUCINE ZIPPER TRANSCRIPTION FACTOR E-RELATED"/>
    <property type="match status" value="1"/>
</dbReference>
<keyword evidence="6" id="KW-0539">Nucleus</keyword>
<dbReference type="InterPro" id="IPR046347">
    <property type="entry name" value="bZIP_sf"/>
</dbReference>
<keyword evidence="5" id="KW-0804">Transcription</keyword>
<dbReference type="OrthoDB" id="2529708at2759"/>
<keyword evidence="10" id="KW-1185">Reference proteome</keyword>
<evidence type="ECO:0000313" key="10">
    <source>
        <dbReference type="Proteomes" id="UP000193467"/>
    </source>
</evidence>
<feature type="compositionally biased region" description="Basic and acidic residues" evidence="7">
    <location>
        <begin position="129"/>
        <end position="138"/>
    </location>
</feature>
<dbReference type="SUPFAM" id="SSF57959">
    <property type="entry name" value="Leucine zipper domain"/>
    <property type="match status" value="1"/>
</dbReference>
<feature type="compositionally biased region" description="Acidic residues" evidence="7">
    <location>
        <begin position="49"/>
        <end position="59"/>
    </location>
</feature>
<evidence type="ECO:0000256" key="2">
    <source>
        <dbReference type="ARBA" id="ARBA00007163"/>
    </source>
</evidence>
<name>A0A1Y2F024_9BASI</name>
<dbReference type="Gene3D" id="1.20.5.170">
    <property type="match status" value="1"/>
</dbReference>
<dbReference type="Proteomes" id="UP000193467">
    <property type="component" value="Unassembled WGS sequence"/>
</dbReference>
<feature type="compositionally biased region" description="Low complexity" evidence="7">
    <location>
        <begin position="154"/>
        <end position="188"/>
    </location>
</feature>
<feature type="compositionally biased region" description="Low complexity" evidence="7">
    <location>
        <begin position="70"/>
        <end position="92"/>
    </location>
</feature>
<gene>
    <name evidence="9" type="ORF">BCR35DRAFT_332666</name>
</gene>
<dbReference type="AlphaFoldDB" id="A0A1Y2F024"/>
<evidence type="ECO:0000313" key="9">
    <source>
        <dbReference type="EMBL" id="ORY76854.1"/>
    </source>
</evidence>
<keyword evidence="3" id="KW-0805">Transcription regulation</keyword>
<dbReference type="STRING" id="106004.A0A1Y2F024"/>
<accession>A0A1Y2F024</accession>
<proteinExistence type="inferred from homology"/>
<feature type="domain" description="BZIP" evidence="8">
    <location>
        <begin position="112"/>
        <end position="150"/>
    </location>
</feature>
<reference evidence="9 10" key="1">
    <citation type="submission" date="2016-07" db="EMBL/GenBank/DDBJ databases">
        <title>Pervasive Adenine N6-methylation of Active Genes in Fungi.</title>
        <authorList>
            <consortium name="DOE Joint Genome Institute"/>
            <person name="Mondo S.J."/>
            <person name="Dannebaum R.O."/>
            <person name="Kuo R.C."/>
            <person name="Labutti K."/>
            <person name="Haridas S."/>
            <person name="Kuo A."/>
            <person name="Salamov A."/>
            <person name="Ahrendt S.R."/>
            <person name="Lipzen A."/>
            <person name="Sullivan W."/>
            <person name="Andreopoulos W.B."/>
            <person name="Clum A."/>
            <person name="Lindquist E."/>
            <person name="Daum C."/>
            <person name="Ramamoorthy G.K."/>
            <person name="Gryganskyi A."/>
            <person name="Culley D."/>
            <person name="Magnuson J.K."/>
            <person name="James T.Y."/>
            <person name="O'Malley M.A."/>
            <person name="Stajich J.E."/>
            <person name="Spatafora J.W."/>
            <person name="Visel A."/>
            <person name="Grigoriev I.V."/>
        </authorList>
    </citation>
    <scope>NUCLEOTIDE SEQUENCE [LARGE SCALE GENOMIC DNA]</scope>
    <source>
        <strain evidence="9 10">62-1032</strain>
    </source>
</reference>
<sequence>MRSSTAAAATSTDAYHYTSASPSAPATAAAQGRSKRWATHSVDEHLSGDEEQEDQDLDDEPKPRSKRARASNASNASSSSRGAANSGTAKGTSAGGGGSTSSQGPVSANDKEQRKQARMIRNRNAAQASRDRKKEHTQYLESRVAQLEAQLGLAPTSSAPSAVAPSPSTGPRSNRSNSISSLASNNTSTPRVTELEEENELLRTQLHSEQMETARLRGRLESLEDKFSRFEQFMAAPLSTAAPDPLASLPSPTSFAPASTTPAPFEPTFAFDTVKTEDDEDLPLLPIHHHASLSPRSTRGRIIPAAEAVGGVVSEDQDDALSQLVEETLSAPPTPPPGAATDLLHLDDFTVASAWGDWANGLEIKPEVVAGGPMEEDDLTTEFLDFSYLQDAPVVC</sequence>
<dbReference type="Pfam" id="PF00170">
    <property type="entry name" value="bZIP_1"/>
    <property type="match status" value="1"/>
</dbReference>
<keyword evidence="4" id="KW-0238">DNA-binding</keyword>
<organism evidence="9 10">
    <name type="scientific">Leucosporidium creatinivorum</name>
    <dbReference type="NCBI Taxonomy" id="106004"/>
    <lineage>
        <taxon>Eukaryota</taxon>
        <taxon>Fungi</taxon>
        <taxon>Dikarya</taxon>
        <taxon>Basidiomycota</taxon>
        <taxon>Pucciniomycotina</taxon>
        <taxon>Microbotryomycetes</taxon>
        <taxon>Leucosporidiales</taxon>
        <taxon>Leucosporidium</taxon>
    </lineage>
</organism>
<dbReference type="GO" id="GO:0003677">
    <property type="term" value="F:DNA binding"/>
    <property type="evidence" value="ECO:0007669"/>
    <property type="project" value="UniProtKB-KW"/>
</dbReference>
<dbReference type="SMART" id="SM00338">
    <property type="entry name" value="BRLZ"/>
    <property type="match status" value="1"/>
</dbReference>
<dbReference type="PROSITE" id="PS00036">
    <property type="entry name" value="BZIP_BASIC"/>
    <property type="match status" value="2"/>
</dbReference>
<evidence type="ECO:0000256" key="7">
    <source>
        <dbReference type="SAM" id="MobiDB-lite"/>
    </source>
</evidence>
<comment type="caution">
    <text evidence="9">The sequence shown here is derived from an EMBL/GenBank/DDBJ whole genome shotgun (WGS) entry which is preliminary data.</text>
</comment>
<evidence type="ECO:0000259" key="8">
    <source>
        <dbReference type="PROSITE" id="PS50217"/>
    </source>
</evidence>
<feature type="region of interest" description="Disordered" evidence="7">
    <location>
        <begin position="1"/>
        <end position="196"/>
    </location>
</feature>
<dbReference type="InParanoid" id="A0A1Y2F024"/>
<dbReference type="GO" id="GO:0003700">
    <property type="term" value="F:DNA-binding transcription factor activity"/>
    <property type="evidence" value="ECO:0007669"/>
    <property type="project" value="InterPro"/>
</dbReference>
<evidence type="ECO:0000256" key="4">
    <source>
        <dbReference type="ARBA" id="ARBA00023125"/>
    </source>
</evidence>
<dbReference type="PROSITE" id="PS50217">
    <property type="entry name" value="BZIP"/>
    <property type="match status" value="1"/>
</dbReference>